<evidence type="ECO:0000313" key="2">
    <source>
        <dbReference type="Proteomes" id="UP001066276"/>
    </source>
</evidence>
<accession>A0AAV7SMM4</accession>
<name>A0AAV7SMM4_PLEWA</name>
<dbReference type="EMBL" id="JANPWB010000008">
    <property type="protein sequence ID" value="KAJ1165281.1"/>
    <property type="molecule type" value="Genomic_DNA"/>
</dbReference>
<organism evidence="1 2">
    <name type="scientific">Pleurodeles waltl</name>
    <name type="common">Iberian ribbed newt</name>
    <dbReference type="NCBI Taxonomy" id="8319"/>
    <lineage>
        <taxon>Eukaryota</taxon>
        <taxon>Metazoa</taxon>
        <taxon>Chordata</taxon>
        <taxon>Craniata</taxon>
        <taxon>Vertebrata</taxon>
        <taxon>Euteleostomi</taxon>
        <taxon>Amphibia</taxon>
        <taxon>Batrachia</taxon>
        <taxon>Caudata</taxon>
        <taxon>Salamandroidea</taxon>
        <taxon>Salamandridae</taxon>
        <taxon>Pleurodelinae</taxon>
        <taxon>Pleurodeles</taxon>
    </lineage>
</organism>
<comment type="caution">
    <text evidence="1">The sequence shown here is derived from an EMBL/GenBank/DDBJ whole genome shotgun (WGS) entry which is preliminary data.</text>
</comment>
<proteinExistence type="predicted"/>
<gene>
    <name evidence="1" type="ORF">NDU88_005709</name>
</gene>
<protein>
    <submittedName>
        <fullName evidence="1">Uncharacterized protein</fullName>
    </submittedName>
</protein>
<keyword evidence="2" id="KW-1185">Reference proteome</keyword>
<reference evidence="1" key="1">
    <citation type="journal article" date="2022" name="bioRxiv">
        <title>Sequencing and chromosome-scale assembly of the giantPleurodeles waltlgenome.</title>
        <authorList>
            <person name="Brown T."/>
            <person name="Elewa A."/>
            <person name="Iarovenko S."/>
            <person name="Subramanian E."/>
            <person name="Araus A.J."/>
            <person name="Petzold A."/>
            <person name="Susuki M."/>
            <person name="Suzuki K.-i.T."/>
            <person name="Hayashi T."/>
            <person name="Toyoda A."/>
            <person name="Oliveira C."/>
            <person name="Osipova E."/>
            <person name="Leigh N.D."/>
            <person name="Simon A."/>
            <person name="Yun M.H."/>
        </authorList>
    </citation>
    <scope>NUCLEOTIDE SEQUENCE</scope>
    <source>
        <strain evidence="1">20211129_DDA</strain>
        <tissue evidence="1">Liver</tissue>
    </source>
</reference>
<evidence type="ECO:0000313" key="1">
    <source>
        <dbReference type="EMBL" id="KAJ1165281.1"/>
    </source>
</evidence>
<dbReference type="Proteomes" id="UP001066276">
    <property type="component" value="Chromosome 4_2"/>
</dbReference>
<sequence>MVCTFGLQGADREGYSKGEAFCNLRATQKRKEFLTSLLQTIYCRNYIFTYSSADLKDFSLDNRRM</sequence>
<dbReference type="AlphaFoldDB" id="A0AAV7SMM4"/>